<name>A0A518G3R3_9BACT</name>
<sequence>MPTADLSTNRQGGWQDWLGITASVACAVHCAAMPFVIGFLPMFGLQFLSHESFHATMAILCFAIAIIAFLPGWRQHRRMIPAAIAGAGITVIGFAAFAMDDCCASCVALPTQDAHTTNAATSHETVNCSASCCACCPSETTADAAMSSGEDASDLAPWYQAGLTPLGGLLLVSAHLYNRRLLCQCACCKA</sequence>
<dbReference type="Pfam" id="PF03203">
    <property type="entry name" value="MerC"/>
    <property type="match status" value="1"/>
</dbReference>
<reference evidence="2 3" key="1">
    <citation type="submission" date="2019-02" db="EMBL/GenBank/DDBJ databases">
        <title>Deep-cultivation of Planctomycetes and their phenomic and genomic characterization uncovers novel biology.</title>
        <authorList>
            <person name="Wiegand S."/>
            <person name="Jogler M."/>
            <person name="Boedeker C."/>
            <person name="Pinto D."/>
            <person name="Vollmers J."/>
            <person name="Rivas-Marin E."/>
            <person name="Kohn T."/>
            <person name="Peeters S.H."/>
            <person name="Heuer A."/>
            <person name="Rast P."/>
            <person name="Oberbeckmann S."/>
            <person name="Bunk B."/>
            <person name="Jeske O."/>
            <person name="Meyerdierks A."/>
            <person name="Storesund J.E."/>
            <person name="Kallscheuer N."/>
            <person name="Luecker S."/>
            <person name="Lage O.M."/>
            <person name="Pohl T."/>
            <person name="Merkel B.J."/>
            <person name="Hornburger P."/>
            <person name="Mueller R.-W."/>
            <person name="Bruemmer F."/>
            <person name="Labrenz M."/>
            <person name="Spormann A.M."/>
            <person name="Op den Camp H."/>
            <person name="Overmann J."/>
            <person name="Amann R."/>
            <person name="Jetten M.S.M."/>
            <person name="Mascher T."/>
            <person name="Medema M.H."/>
            <person name="Devos D.P."/>
            <person name="Kaster A.-K."/>
            <person name="Ovreas L."/>
            <person name="Rohde M."/>
            <person name="Galperin M.Y."/>
            <person name="Jogler C."/>
        </authorList>
    </citation>
    <scope>NUCLEOTIDE SEQUENCE [LARGE SCALE GENOMIC DNA]</scope>
    <source>
        <strain evidence="2 3">Q31a</strain>
    </source>
</reference>
<dbReference type="Proteomes" id="UP000318017">
    <property type="component" value="Chromosome"/>
</dbReference>
<dbReference type="EMBL" id="CP036298">
    <property type="protein sequence ID" value="QDV23210.1"/>
    <property type="molecule type" value="Genomic_DNA"/>
</dbReference>
<keyword evidence="1" id="KW-0472">Membrane</keyword>
<protein>
    <submittedName>
        <fullName evidence="2">MerC mercury resistance protein</fullName>
    </submittedName>
</protein>
<dbReference type="InterPro" id="IPR004891">
    <property type="entry name" value="Mercury-R_MerC"/>
</dbReference>
<evidence type="ECO:0000256" key="1">
    <source>
        <dbReference type="SAM" id="Phobius"/>
    </source>
</evidence>
<feature type="transmembrane region" description="Helical" evidence="1">
    <location>
        <begin position="80"/>
        <end position="99"/>
    </location>
</feature>
<evidence type="ECO:0000313" key="2">
    <source>
        <dbReference type="EMBL" id="QDV23210.1"/>
    </source>
</evidence>
<proteinExistence type="predicted"/>
<feature type="transmembrane region" description="Helical" evidence="1">
    <location>
        <begin position="52"/>
        <end position="73"/>
    </location>
</feature>
<dbReference type="GO" id="GO:0015097">
    <property type="term" value="F:mercury ion transmembrane transporter activity"/>
    <property type="evidence" value="ECO:0007669"/>
    <property type="project" value="InterPro"/>
</dbReference>
<organism evidence="2 3">
    <name type="scientific">Aureliella helgolandensis</name>
    <dbReference type="NCBI Taxonomy" id="2527968"/>
    <lineage>
        <taxon>Bacteria</taxon>
        <taxon>Pseudomonadati</taxon>
        <taxon>Planctomycetota</taxon>
        <taxon>Planctomycetia</taxon>
        <taxon>Pirellulales</taxon>
        <taxon>Pirellulaceae</taxon>
        <taxon>Aureliella</taxon>
    </lineage>
</organism>
<keyword evidence="3" id="KW-1185">Reference proteome</keyword>
<feature type="transmembrane region" description="Helical" evidence="1">
    <location>
        <begin position="17"/>
        <end position="40"/>
    </location>
</feature>
<keyword evidence="1" id="KW-0812">Transmembrane</keyword>
<evidence type="ECO:0000313" key="3">
    <source>
        <dbReference type="Proteomes" id="UP000318017"/>
    </source>
</evidence>
<dbReference type="KEGG" id="ahel:Q31a_15080"/>
<gene>
    <name evidence="2" type="ORF">Q31a_15080</name>
</gene>
<dbReference type="GO" id="GO:0016020">
    <property type="term" value="C:membrane"/>
    <property type="evidence" value="ECO:0007669"/>
    <property type="project" value="InterPro"/>
</dbReference>
<dbReference type="AlphaFoldDB" id="A0A518G3R3"/>
<keyword evidence="1" id="KW-1133">Transmembrane helix</keyword>
<accession>A0A518G3R3</accession>